<dbReference type="SUPFAM" id="SSF103190">
    <property type="entry name" value="Sensory domain-like"/>
    <property type="match status" value="1"/>
</dbReference>
<dbReference type="InterPro" id="IPR029151">
    <property type="entry name" value="Sensor-like_sf"/>
</dbReference>
<evidence type="ECO:0000313" key="9">
    <source>
        <dbReference type="Proteomes" id="UP000287910"/>
    </source>
</evidence>
<dbReference type="GO" id="GO:0052621">
    <property type="term" value="F:diguanylate cyclase activity"/>
    <property type="evidence" value="ECO:0007669"/>
    <property type="project" value="TreeGrafter"/>
</dbReference>
<dbReference type="Gene3D" id="3.30.70.270">
    <property type="match status" value="1"/>
</dbReference>
<dbReference type="InterPro" id="IPR043128">
    <property type="entry name" value="Rev_trsase/Diguanyl_cyclase"/>
</dbReference>
<feature type="transmembrane region" description="Helical" evidence="6">
    <location>
        <begin position="28"/>
        <end position="52"/>
    </location>
</feature>
<dbReference type="SUPFAM" id="SSF55073">
    <property type="entry name" value="Nucleotide cyclase"/>
    <property type="match status" value="1"/>
</dbReference>
<dbReference type="PANTHER" id="PTHR45138">
    <property type="entry name" value="REGULATORY COMPONENTS OF SENSORY TRANSDUCTION SYSTEM"/>
    <property type="match status" value="1"/>
</dbReference>
<dbReference type="RefSeq" id="WP_126658604.1">
    <property type="nucleotide sequence ID" value="NZ_RYYR01000008.1"/>
</dbReference>
<dbReference type="CDD" id="cd12912">
    <property type="entry name" value="PDC2_MCP_like"/>
    <property type="match status" value="1"/>
</dbReference>
<reference evidence="8 9" key="1">
    <citation type="submission" date="2018-12" db="EMBL/GenBank/DDBJ databases">
        <title>Lysinibacillus antri sp. nov., isolated from a cave soil.</title>
        <authorList>
            <person name="Narsing Rao M.P."/>
            <person name="Zhang H."/>
            <person name="Dong Z.-Y."/>
            <person name="Niu X.-K."/>
            <person name="Zhang K."/>
            <person name="Fang B.-Z."/>
            <person name="Kang Y.-Q."/>
            <person name="Xiao M."/>
            <person name="Li W.-J."/>
        </authorList>
    </citation>
    <scope>NUCLEOTIDE SEQUENCE [LARGE SCALE GENOMIC DNA]</scope>
    <source>
        <strain evidence="8 9">SYSU K30002</strain>
    </source>
</reference>
<gene>
    <name evidence="8" type="ORF">EK386_07790</name>
</gene>
<dbReference type="InterPro" id="IPR050469">
    <property type="entry name" value="Diguanylate_Cyclase"/>
</dbReference>
<dbReference type="InterPro" id="IPR029787">
    <property type="entry name" value="Nucleotide_cyclase"/>
</dbReference>
<keyword evidence="4 6" id="KW-1133">Transmembrane helix</keyword>
<dbReference type="SMART" id="SM00267">
    <property type="entry name" value="GGDEF"/>
    <property type="match status" value="1"/>
</dbReference>
<keyword evidence="2" id="KW-1003">Cell membrane</keyword>
<evidence type="ECO:0000256" key="1">
    <source>
        <dbReference type="ARBA" id="ARBA00004651"/>
    </source>
</evidence>
<dbReference type="CDD" id="cd01949">
    <property type="entry name" value="GGDEF"/>
    <property type="match status" value="1"/>
</dbReference>
<sequence length="545" mass="61360">MLELIGYSKTIAGMVYFMKILFKRKFKLTTLLISLICTSVVLITVFLLFASYQFEKKSLTDTYLSLNSSKSEKISSSVNFLSKSMRISLQETTKYLRDHPEMTDKEIQQYLELLRSNSRYFNSLSWTDETGLVRNVAPITVGLKGNYVSGVLKDSVNAKVPMLAPPFTGLTGRMMVFMSEPYFDHNGNYRGIIGGAIFLQEQNVLSEILGNDIIDETGSYYFVVGPNGKLLFHPDSKRIGEFVEGNPMIPKLLNGQSGMERIVNSKGVPMLAAYNFIPEIGWGVVQQTPVSYIDGLLKKHIQNLLLTILFPFFIILVVSISFAKKLAKPFIDLADVVNQFGSDTKIQPPVHQSHWNREADLLTKSLIIAVEAVEKNKNKLVEEAMTDSLTGLPNRRKLNEMMVSLANQKQLFSLVAMDIDHFKSINDTYGHQGGDEVLKYLAKTVRSLIREKDMFFRYGGEEFVLLMSDTNTSEAYMMAERIRTTIADTISPIGKSITVSLGISEFPIHTQSLGDLFIFADKALYQSKTNGRNQVTIWQGPYNSF</sequence>
<feature type="domain" description="GGDEF" evidence="7">
    <location>
        <begin position="410"/>
        <end position="540"/>
    </location>
</feature>
<keyword evidence="9" id="KW-1185">Reference proteome</keyword>
<evidence type="ECO:0000256" key="4">
    <source>
        <dbReference type="ARBA" id="ARBA00022989"/>
    </source>
</evidence>
<proteinExistence type="predicted"/>
<evidence type="ECO:0000313" key="8">
    <source>
        <dbReference type="EMBL" id="RUL54021.1"/>
    </source>
</evidence>
<comment type="caution">
    <text evidence="8">The sequence shown here is derived from an EMBL/GenBank/DDBJ whole genome shotgun (WGS) entry which is preliminary data.</text>
</comment>
<evidence type="ECO:0000256" key="3">
    <source>
        <dbReference type="ARBA" id="ARBA00022692"/>
    </source>
</evidence>
<evidence type="ECO:0000256" key="2">
    <source>
        <dbReference type="ARBA" id="ARBA00022475"/>
    </source>
</evidence>
<dbReference type="CDD" id="cd18773">
    <property type="entry name" value="PDC1_HK_sensor"/>
    <property type="match status" value="1"/>
</dbReference>
<dbReference type="FunFam" id="3.30.70.270:FF:000001">
    <property type="entry name" value="Diguanylate cyclase domain protein"/>
    <property type="match status" value="1"/>
</dbReference>
<dbReference type="InterPro" id="IPR000160">
    <property type="entry name" value="GGDEF_dom"/>
</dbReference>
<dbReference type="Pfam" id="PF02743">
    <property type="entry name" value="dCache_1"/>
    <property type="match status" value="1"/>
</dbReference>
<evidence type="ECO:0000256" key="5">
    <source>
        <dbReference type="ARBA" id="ARBA00023136"/>
    </source>
</evidence>
<organism evidence="8 9">
    <name type="scientific">Lysinibacillus antri</name>
    <dbReference type="NCBI Taxonomy" id="2498145"/>
    <lineage>
        <taxon>Bacteria</taxon>
        <taxon>Bacillati</taxon>
        <taxon>Bacillota</taxon>
        <taxon>Bacilli</taxon>
        <taxon>Bacillales</taxon>
        <taxon>Bacillaceae</taxon>
        <taxon>Lysinibacillus</taxon>
    </lineage>
</organism>
<evidence type="ECO:0000259" key="7">
    <source>
        <dbReference type="PROSITE" id="PS50887"/>
    </source>
</evidence>
<comment type="subcellular location">
    <subcellularLocation>
        <location evidence="1">Cell membrane</location>
        <topology evidence="1">Multi-pass membrane protein</topology>
    </subcellularLocation>
</comment>
<accession>A0A432LCV4</accession>
<protein>
    <submittedName>
        <fullName evidence="8">GGDEF domain-containing protein</fullName>
    </submittedName>
</protein>
<dbReference type="PANTHER" id="PTHR45138:SF9">
    <property type="entry name" value="DIGUANYLATE CYCLASE DGCM-RELATED"/>
    <property type="match status" value="1"/>
</dbReference>
<dbReference type="NCBIfam" id="TIGR00254">
    <property type="entry name" value="GGDEF"/>
    <property type="match status" value="1"/>
</dbReference>
<evidence type="ECO:0000256" key="6">
    <source>
        <dbReference type="SAM" id="Phobius"/>
    </source>
</evidence>
<feature type="transmembrane region" description="Helical" evidence="6">
    <location>
        <begin position="304"/>
        <end position="323"/>
    </location>
</feature>
<dbReference type="EMBL" id="RYYR01000008">
    <property type="protein sequence ID" value="RUL54021.1"/>
    <property type="molecule type" value="Genomic_DNA"/>
</dbReference>
<dbReference type="Proteomes" id="UP000287910">
    <property type="component" value="Unassembled WGS sequence"/>
</dbReference>
<keyword evidence="3 6" id="KW-0812">Transmembrane</keyword>
<dbReference type="Gene3D" id="3.30.450.20">
    <property type="entry name" value="PAS domain"/>
    <property type="match status" value="1"/>
</dbReference>
<dbReference type="AlphaFoldDB" id="A0A432LCV4"/>
<dbReference type="GO" id="GO:0005886">
    <property type="term" value="C:plasma membrane"/>
    <property type="evidence" value="ECO:0007669"/>
    <property type="project" value="UniProtKB-SubCell"/>
</dbReference>
<keyword evidence="5 6" id="KW-0472">Membrane</keyword>
<dbReference type="Pfam" id="PF00990">
    <property type="entry name" value="GGDEF"/>
    <property type="match status" value="1"/>
</dbReference>
<dbReference type="InterPro" id="IPR033479">
    <property type="entry name" value="dCache_1"/>
</dbReference>
<dbReference type="PROSITE" id="PS50887">
    <property type="entry name" value="GGDEF"/>
    <property type="match status" value="1"/>
</dbReference>
<name>A0A432LCV4_9BACI</name>